<dbReference type="EMBL" id="CP118166">
    <property type="protein sequence ID" value="WDI32477.1"/>
    <property type="molecule type" value="Genomic_DNA"/>
</dbReference>
<evidence type="ECO:0000313" key="1">
    <source>
        <dbReference type="EMBL" id="WDI32477.1"/>
    </source>
</evidence>
<dbReference type="RefSeq" id="WP_274494401.1">
    <property type="nucleotide sequence ID" value="NZ_CP118166.1"/>
</dbReference>
<dbReference type="AlphaFoldDB" id="A0AAE9ZGS2"/>
<evidence type="ECO:0000313" key="2">
    <source>
        <dbReference type="Proteomes" id="UP001214043"/>
    </source>
</evidence>
<organism evidence="1 2">
    <name type="scientific">Hyphococcus flavus</name>
    <dbReference type="NCBI Taxonomy" id="1866326"/>
    <lineage>
        <taxon>Bacteria</taxon>
        <taxon>Pseudomonadati</taxon>
        <taxon>Pseudomonadota</taxon>
        <taxon>Alphaproteobacteria</taxon>
        <taxon>Parvularculales</taxon>
        <taxon>Parvularculaceae</taxon>
        <taxon>Hyphococcus</taxon>
    </lineage>
</organism>
<accession>A0AAE9ZGS2</accession>
<proteinExistence type="predicted"/>
<keyword evidence="2" id="KW-1185">Reference proteome</keyword>
<reference evidence="1" key="1">
    <citation type="submission" date="2023-02" db="EMBL/GenBank/DDBJ databases">
        <title>Genome sequence of Hyphococcus flavus.</title>
        <authorList>
            <person name="Rong J.-C."/>
            <person name="Zhao Q."/>
            <person name="Yi M."/>
            <person name="Wu J.-Y."/>
        </authorList>
    </citation>
    <scope>NUCLEOTIDE SEQUENCE</scope>
    <source>
        <strain evidence="1">MCCC 1K03223</strain>
    </source>
</reference>
<protein>
    <submittedName>
        <fullName evidence="1">Uncharacterized protein</fullName>
    </submittedName>
</protein>
<sequence>MSDHIIAYCETPLQTRIAARVASVSGTPEKFSILIGNWTDDVGQHEAAAQTALKLEILEAGEPSLTPKARWRHVCDATESFFRGGMRRLVMFQDQHFFSQAVVTGARRAGAAYDLIQDGFLDFDMRRVPAPMRALWPVAKAVDRNGPRQPSTRIRPFAYKKLYLSHFFAHTRPDRIFVYGRSIAARLEKQFGIPPESFIVSGPALERPAPPDAVRPLRNQGDMRVIFFDQCFLRYQRMHKSGWSDEYLPVIDALGNFHTDVKLHPAQTEDCVSDIVSTLAGRGEMLDRSPIAESVLDTYDVAVTCTSTSFLDCLTLGIPVIFVDLSSSFDRMPLTKSPLLKNVASIPALERVLRLRKTGEFEANATGLPLIDLIAYDAGGASLIASHLTDAGPAQQHPARE</sequence>
<name>A0AAE9ZGS2_9PROT</name>
<dbReference type="KEGG" id="hfl:PUV54_04620"/>
<gene>
    <name evidence="1" type="ORF">PUV54_04620</name>
</gene>
<dbReference type="Proteomes" id="UP001214043">
    <property type="component" value="Chromosome"/>
</dbReference>